<dbReference type="PATRIC" id="fig|518642.7.peg.9258"/>
<dbReference type="Gene3D" id="2.60.40.10">
    <property type="entry name" value="Immunoglobulins"/>
    <property type="match status" value="1"/>
</dbReference>
<organism evidence="4 5">
    <name type="scientific">Streptomyces nanshensis</name>
    <dbReference type="NCBI Taxonomy" id="518642"/>
    <lineage>
        <taxon>Bacteria</taxon>
        <taxon>Bacillati</taxon>
        <taxon>Actinomycetota</taxon>
        <taxon>Actinomycetes</taxon>
        <taxon>Kitasatosporales</taxon>
        <taxon>Streptomycetaceae</taxon>
        <taxon>Streptomyces</taxon>
    </lineage>
</organism>
<sequence>MAQVADIQGMRPSPARRWLRRTASGLIGAPLLAGLLAVPAAGSAGAAEPVTAVKAPTGSRTVDVSLDTLSPAAPVEGDTLTVSGTLTNQGKETIDDAEVDLRVGPRLSGRGEVDDAAKRKGYLPGADPAPIDDKFAVKLPALRKGISQNFTLTVPVDKLDLDASGVYQLGVSVSGRTSSSSYEQVLGIQRSYLPWQPEKSDKRTKLTFLWPLIASPHVTAQTRSDEQQTPVFTDDSLAKELAPGGRLEQMVALGSRLPVTWVIDPDLLASAAAMAGSYHVKSGESTVPGTNQAVARQWLTTLEKVVEDGKVIALPFGDPDLASIAHRGKGVSGTLSHLQNASTVGATTVETILHVKPSTDFAWPVNGAVDPGIVDVATSAGAHNVIARSDSLRETGNLPYTPTAARPIGGGTTAVVADARLSTAFEGSMLRAGASTLAVQKFLAQTLALNEQAPDNERSIVVAPQRMPTAAQAQSMARALQALSGDRWTQPQELVAAAEVKPDPLATTKVPRASAYPKKLRSQELPTQAFQDIRTTQGSVDSFETILTQPERVVTPFGNAVNRSMSTSWRGCAPEAREYRDAVLTYLKDLTGEVQLIDKSDVTLSGRSATIPVTVQNKLVQGVDRLVLRLSSDNIRLKFNDDGTKAELPVRIAGGHSQSVKFDTATSANGRAQVTARLFTEDGTPYGEEMTFTVKVSEVTPTVLLVIAGGLLLLVLAGVRMYTARKRAVASDTANGDGGEPEQPSDPTPDTGPESGAPSGTGEKVDR</sequence>
<dbReference type="AlphaFoldDB" id="A0A1E7LX45"/>
<dbReference type="Proteomes" id="UP000175971">
    <property type="component" value="Unassembled WGS sequence"/>
</dbReference>
<evidence type="ECO:0000313" key="4">
    <source>
        <dbReference type="EMBL" id="OEV20688.1"/>
    </source>
</evidence>
<dbReference type="GO" id="GO:0005975">
    <property type="term" value="P:carbohydrate metabolic process"/>
    <property type="evidence" value="ECO:0007669"/>
    <property type="project" value="UniProtKB-ARBA"/>
</dbReference>
<evidence type="ECO:0000256" key="1">
    <source>
        <dbReference type="SAM" id="MobiDB-lite"/>
    </source>
</evidence>
<protein>
    <recommendedName>
        <fullName evidence="6">Secreted protein</fullName>
    </recommendedName>
</protein>
<feature type="chain" id="PRO_5009197734" description="Secreted protein" evidence="3">
    <location>
        <begin position="47"/>
        <end position="767"/>
    </location>
</feature>
<reference evidence="4 5" key="1">
    <citation type="journal article" date="2016" name="Front. Microbiol.">
        <title>Comparative Genomics Analysis of Streptomyces Species Reveals Their Adaptation to the Marine Environment and Their Diversity at the Genomic Level.</title>
        <authorList>
            <person name="Tian X."/>
            <person name="Zhang Z."/>
            <person name="Yang T."/>
            <person name="Chen M."/>
            <person name="Li J."/>
            <person name="Chen F."/>
            <person name="Yang J."/>
            <person name="Li W."/>
            <person name="Zhang B."/>
            <person name="Zhang Z."/>
            <person name="Wu J."/>
            <person name="Zhang C."/>
            <person name="Long L."/>
            <person name="Xiao J."/>
        </authorList>
    </citation>
    <scope>NUCLEOTIDE SEQUENCE [LARGE SCALE GENOMIC DNA]</scope>
    <source>
        <strain evidence="4 5">SCSIO M10372</strain>
    </source>
</reference>
<evidence type="ECO:0008006" key="6">
    <source>
        <dbReference type="Google" id="ProtNLM"/>
    </source>
</evidence>
<name>A0A1E7LX45_9ACTN</name>
<keyword evidence="2" id="KW-0472">Membrane</keyword>
<evidence type="ECO:0000256" key="3">
    <source>
        <dbReference type="SAM" id="SignalP"/>
    </source>
</evidence>
<dbReference type="EMBL" id="LJGZ01000021">
    <property type="protein sequence ID" value="OEV20688.1"/>
    <property type="molecule type" value="Genomic_DNA"/>
</dbReference>
<keyword evidence="2" id="KW-0812">Transmembrane</keyword>
<keyword evidence="3" id="KW-0732">Signal</keyword>
<keyword evidence="2" id="KW-1133">Transmembrane helix</keyword>
<dbReference type="InterPro" id="IPR046112">
    <property type="entry name" value="DUF6049"/>
</dbReference>
<feature type="transmembrane region" description="Helical" evidence="2">
    <location>
        <begin position="699"/>
        <end position="719"/>
    </location>
</feature>
<proteinExistence type="predicted"/>
<feature type="region of interest" description="Disordered" evidence="1">
    <location>
        <begin position="728"/>
        <end position="767"/>
    </location>
</feature>
<comment type="caution">
    <text evidence="4">The sequence shown here is derived from an EMBL/GenBank/DDBJ whole genome shotgun (WGS) entry which is preliminary data.</text>
</comment>
<dbReference type="InterPro" id="IPR010916">
    <property type="entry name" value="TonB_box_CS"/>
</dbReference>
<accession>A0A1E7LX45</accession>
<keyword evidence="5" id="KW-1185">Reference proteome</keyword>
<dbReference type="InterPro" id="IPR013783">
    <property type="entry name" value="Ig-like_fold"/>
</dbReference>
<evidence type="ECO:0000313" key="5">
    <source>
        <dbReference type="Proteomes" id="UP000175971"/>
    </source>
</evidence>
<gene>
    <name evidence="4" type="ORF">AN221_10705</name>
</gene>
<dbReference type="PROSITE" id="PS00430">
    <property type="entry name" value="TONB_DEPENDENT_REC_1"/>
    <property type="match status" value="1"/>
</dbReference>
<evidence type="ECO:0000256" key="2">
    <source>
        <dbReference type="SAM" id="Phobius"/>
    </source>
</evidence>
<dbReference type="OrthoDB" id="3797035at2"/>
<dbReference type="Pfam" id="PF19516">
    <property type="entry name" value="DUF6049"/>
    <property type="match status" value="1"/>
</dbReference>
<feature type="signal peptide" evidence="3">
    <location>
        <begin position="1"/>
        <end position="46"/>
    </location>
</feature>
<dbReference type="RefSeq" id="WP_070200762.1">
    <property type="nucleotide sequence ID" value="NZ_LJGZ01000021.1"/>
</dbReference>